<dbReference type="PROSITE" id="PS51375">
    <property type="entry name" value="PPR"/>
    <property type="match status" value="6"/>
</dbReference>
<reference evidence="3 4" key="1">
    <citation type="submission" date="2024-02" db="EMBL/GenBank/DDBJ databases">
        <authorList>
            <person name="Vignale AGUSTIN F."/>
            <person name="Sosa J E."/>
            <person name="Modenutti C."/>
        </authorList>
    </citation>
    <scope>NUCLEOTIDE SEQUENCE [LARGE SCALE GENOMIC DNA]</scope>
</reference>
<feature type="repeat" description="PPR" evidence="2">
    <location>
        <begin position="333"/>
        <end position="367"/>
    </location>
</feature>
<dbReference type="NCBIfam" id="TIGR00756">
    <property type="entry name" value="PPR"/>
    <property type="match status" value="6"/>
</dbReference>
<feature type="repeat" description="PPR" evidence="2">
    <location>
        <begin position="190"/>
        <end position="220"/>
    </location>
</feature>
<dbReference type="Pfam" id="PF12854">
    <property type="entry name" value="PPR_1"/>
    <property type="match status" value="4"/>
</dbReference>
<proteinExistence type="predicted"/>
<name>A0ABC8SI10_9AQUA</name>
<dbReference type="Gene3D" id="1.25.40.10">
    <property type="entry name" value="Tetratricopeptide repeat domain"/>
    <property type="match status" value="5"/>
</dbReference>
<feature type="repeat" description="PPR" evidence="2">
    <location>
        <begin position="384"/>
        <end position="414"/>
    </location>
</feature>
<dbReference type="InterPro" id="IPR011990">
    <property type="entry name" value="TPR-like_helical_dom_sf"/>
</dbReference>
<sequence>MSSRCKHKFFGVDRFSLAINGFGVMLQRSNFRSICVQIPSLCTKSLDLHIALESKGNCSDTDSKSETEWKKLLKPYGLVELQKSLNKITPSQLNKLLELPQHPWRYSSGQYYGYVTNGRLDEAKAVPNESMSNIGCDPDVYTYNVLIRGLCKKGCMASAREVVIESPMKGANQEAFKLVDDMVFRGCNLDDITYNGLMKALCKDGVVEKAMGLLEEIVMLQRSNFRSICVQIPSLCTKSLDLHIALESKGNCSDTDSKSETEWKKLLKPYGLVELQKSLNKITPSQLNKLLELPQHPWRYSSGQYYGYVTNGRLDEAKAVPNESMSNIGCDPDVYTYNVLIRGLCKKGCMASAREVVIESPMKGANQEAFKLVDDMVFRGCNLDDITYNGLMKALCKDGVVEKAMGLLEEMYNWEDIKCEFLRDMIHRGLTPDIVTHNSLINGLCKLGHLREAHNLFDNLQLEGISPDAITYNTLICSHCKAGMFDDAYVLVNRGIAGGFIPNDVTWYILVNNFVKEGDV</sequence>
<evidence type="ECO:0000313" key="4">
    <source>
        <dbReference type="Proteomes" id="UP001642360"/>
    </source>
</evidence>
<evidence type="ECO:0000256" key="2">
    <source>
        <dbReference type="PROSITE-ProRule" id="PRU00708"/>
    </source>
</evidence>
<gene>
    <name evidence="3" type="ORF">ILEXP_LOCUS25380</name>
</gene>
<feature type="repeat" description="PPR" evidence="2">
    <location>
        <begin position="433"/>
        <end position="467"/>
    </location>
</feature>
<dbReference type="AlphaFoldDB" id="A0ABC8SI10"/>
<dbReference type="InterPro" id="IPR002885">
    <property type="entry name" value="PPR_rpt"/>
</dbReference>
<dbReference type="PANTHER" id="PTHR47932:SF2">
    <property type="entry name" value="OS10G0484300 PROTEIN"/>
    <property type="match status" value="1"/>
</dbReference>
<dbReference type="PANTHER" id="PTHR47932">
    <property type="entry name" value="ATPASE EXPRESSION PROTEIN 3"/>
    <property type="match status" value="1"/>
</dbReference>
<protein>
    <recommendedName>
        <fullName evidence="5">Pentatricopeptide repeat-containing protein</fullName>
    </recommendedName>
</protein>
<accession>A0ABC8SI10</accession>
<organism evidence="3 4">
    <name type="scientific">Ilex paraguariensis</name>
    <name type="common">yerba mate</name>
    <dbReference type="NCBI Taxonomy" id="185542"/>
    <lineage>
        <taxon>Eukaryota</taxon>
        <taxon>Viridiplantae</taxon>
        <taxon>Streptophyta</taxon>
        <taxon>Embryophyta</taxon>
        <taxon>Tracheophyta</taxon>
        <taxon>Spermatophyta</taxon>
        <taxon>Magnoliopsida</taxon>
        <taxon>eudicotyledons</taxon>
        <taxon>Gunneridae</taxon>
        <taxon>Pentapetalae</taxon>
        <taxon>asterids</taxon>
        <taxon>campanulids</taxon>
        <taxon>Aquifoliales</taxon>
        <taxon>Aquifoliaceae</taxon>
        <taxon>Ilex</taxon>
    </lineage>
</organism>
<dbReference type="Proteomes" id="UP001642360">
    <property type="component" value="Unassembled WGS sequence"/>
</dbReference>
<keyword evidence="1" id="KW-0677">Repeat</keyword>
<keyword evidence="4" id="KW-1185">Reference proteome</keyword>
<dbReference type="EMBL" id="CAUOFW020002914">
    <property type="protein sequence ID" value="CAK9156828.1"/>
    <property type="molecule type" value="Genomic_DNA"/>
</dbReference>
<evidence type="ECO:0000313" key="3">
    <source>
        <dbReference type="EMBL" id="CAK9156828.1"/>
    </source>
</evidence>
<feature type="repeat" description="PPR" evidence="2">
    <location>
        <begin position="139"/>
        <end position="173"/>
    </location>
</feature>
<dbReference type="Pfam" id="PF13041">
    <property type="entry name" value="PPR_2"/>
    <property type="match status" value="1"/>
</dbReference>
<comment type="caution">
    <text evidence="3">The sequence shown here is derived from an EMBL/GenBank/DDBJ whole genome shotgun (WGS) entry which is preliminary data.</text>
</comment>
<feature type="repeat" description="PPR" evidence="2">
    <location>
        <begin position="468"/>
        <end position="502"/>
    </location>
</feature>
<evidence type="ECO:0008006" key="5">
    <source>
        <dbReference type="Google" id="ProtNLM"/>
    </source>
</evidence>
<evidence type="ECO:0000256" key="1">
    <source>
        <dbReference type="ARBA" id="ARBA00022737"/>
    </source>
</evidence>